<organism evidence="3 4">
    <name type="scientific">Gymnopus androsaceus JB14</name>
    <dbReference type="NCBI Taxonomy" id="1447944"/>
    <lineage>
        <taxon>Eukaryota</taxon>
        <taxon>Fungi</taxon>
        <taxon>Dikarya</taxon>
        <taxon>Basidiomycota</taxon>
        <taxon>Agaricomycotina</taxon>
        <taxon>Agaricomycetes</taxon>
        <taxon>Agaricomycetidae</taxon>
        <taxon>Agaricales</taxon>
        <taxon>Marasmiineae</taxon>
        <taxon>Omphalotaceae</taxon>
        <taxon>Gymnopus</taxon>
    </lineage>
</organism>
<comment type="subcellular location">
    <subcellularLocation>
        <location evidence="1">Mitochondrion</location>
    </subcellularLocation>
</comment>
<dbReference type="Pfam" id="PF10356">
    <property type="entry name" value="RRG7"/>
    <property type="match status" value="1"/>
</dbReference>
<evidence type="ECO:0008006" key="5">
    <source>
        <dbReference type="Google" id="ProtNLM"/>
    </source>
</evidence>
<dbReference type="PANTHER" id="PTHR28133:SF1">
    <property type="entry name" value="REQUIRED FOR RESPIRATORY GROWTH PROTEIN 7, MITOCHONDRIAL"/>
    <property type="match status" value="1"/>
</dbReference>
<keyword evidence="4" id="KW-1185">Reference proteome</keyword>
<evidence type="ECO:0000313" key="4">
    <source>
        <dbReference type="Proteomes" id="UP000799118"/>
    </source>
</evidence>
<accession>A0A6A4IDC2</accession>
<dbReference type="EMBL" id="ML769394">
    <property type="protein sequence ID" value="KAE9407733.1"/>
    <property type="molecule type" value="Genomic_DNA"/>
</dbReference>
<dbReference type="AlphaFoldDB" id="A0A6A4IDC2"/>
<name>A0A6A4IDC2_9AGAR</name>
<reference evidence="3" key="1">
    <citation type="journal article" date="2019" name="Environ. Microbiol.">
        <title>Fungal ecological strategies reflected in gene transcription - a case study of two litter decomposers.</title>
        <authorList>
            <person name="Barbi F."/>
            <person name="Kohler A."/>
            <person name="Barry K."/>
            <person name="Baskaran P."/>
            <person name="Daum C."/>
            <person name="Fauchery L."/>
            <person name="Ihrmark K."/>
            <person name="Kuo A."/>
            <person name="LaButti K."/>
            <person name="Lipzen A."/>
            <person name="Morin E."/>
            <person name="Grigoriev I.V."/>
            <person name="Henrissat B."/>
            <person name="Lindahl B."/>
            <person name="Martin F."/>
        </authorList>
    </citation>
    <scope>NUCLEOTIDE SEQUENCE</scope>
    <source>
        <strain evidence="3">JB14</strain>
    </source>
</reference>
<dbReference type="GO" id="GO:0005739">
    <property type="term" value="C:mitochondrion"/>
    <property type="evidence" value="ECO:0007669"/>
    <property type="project" value="UniProtKB-SubCell"/>
</dbReference>
<dbReference type="Proteomes" id="UP000799118">
    <property type="component" value="Unassembled WGS sequence"/>
</dbReference>
<evidence type="ECO:0000256" key="1">
    <source>
        <dbReference type="ARBA" id="ARBA00004173"/>
    </source>
</evidence>
<protein>
    <recommendedName>
        <fullName evidence="5">Required for respiratory growth protein 7, mitochondrial</fullName>
    </recommendedName>
</protein>
<sequence length="288" mass="31811">MASNFRFLRSNAAQIAHNRKRIIPLTYGRRWYSTNPGSSPKAASTVFRGTSFENRCLHLLQTHLGMVLQRVGGKDDGGVDLNGWWWLPDVNGVSELSLHSRANDASEPSFKRIRILAQCKAEKKKIGPKYVRELEGVVWRYMGLEREKNSVVDEAAKDPTPVVAVFLSESSFTKSTILRAMSSQVPFLLVYVPPLPPDSLSGSEDLSTSIGPGSCIYNPAFGGSAGLFKGEMEVRWCWSLPNSPSSPPLEQIVSSESASSGAPALFFRGMKLRGWVPLELHKELEEVD</sequence>
<gene>
    <name evidence="3" type="ORF">BT96DRAFT_850351</name>
</gene>
<evidence type="ECO:0000256" key="2">
    <source>
        <dbReference type="ARBA" id="ARBA00023128"/>
    </source>
</evidence>
<dbReference type="OrthoDB" id="20734at2759"/>
<keyword evidence="2" id="KW-0496">Mitochondrion</keyword>
<dbReference type="PANTHER" id="PTHR28133">
    <property type="entry name" value="REQUIRED FOR RESPIRATORY GROWTH PROTEIN 7, MITOCHONDRIAL"/>
    <property type="match status" value="1"/>
</dbReference>
<dbReference type="InterPro" id="IPR018828">
    <property type="entry name" value="RRG7"/>
</dbReference>
<evidence type="ECO:0000313" key="3">
    <source>
        <dbReference type="EMBL" id="KAE9407733.1"/>
    </source>
</evidence>
<proteinExistence type="predicted"/>